<dbReference type="InterPro" id="IPR009061">
    <property type="entry name" value="DNA-bd_dom_put_sf"/>
</dbReference>
<protein>
    <submittedName>
        <fullName evidence="4">MerR family transcriptional regulator</fullName>
    </submittedName>
</protein>
<dbReference type="SMART" id="SM00422">
    <property type="entry name" value="HTH_MERR"/>
    <property type="match status" value="1"/>
</dbReference>
<feature type="domain" description="HTH merR-type" evidence="3">
    <location>
        <begin position="28"/>
        <end position="96"/>
    </location>
</feature>
<evidence type="ECO:0000256" key="1">
    <source>
        <dbReference type="ARBA" id="ARBA00023125"/>
    </source>
</evidence>
<dbReference type="Proteomes" id="UP000320095">
    <property type="component" value="Unassembled WGS sequence"/>
</dbReference>
<dbReference type="PROSITE" id="PS50937">
    <property type="entry name" value="HTH_MERR_2"/>
    <property type="match status" value="1"/>
</dbReference>
<organism evidence="4 5">
    <name type="scientific">Mycolicibacterium hodleri</name>
    <dbReference type="NCBI Taxonomy" id="49897"/>
    <lineage>
        <taxon>Bacteria</taxon>
        <taxon>Bacillati</taxon>
        <taxon>Actinomycetota</taxon>
        <taxon>Actinomycetes</taxon>
        <taxon>Mycobacteriales</taxon>
        <taxon>Mycobacteriaceae</taxon>
        <taxon>Mycolicibacterium</taxon>
    </lineage>
</organism>
<dbReference type="GO" id="GO:0003677">
    <property type="term" value="F:DNA binding"/>
    <property type="evidence" value="ECO:0007669"/>
    <property type="project" value="UniProtKB-KW"/>
</dbReference>
<evidence type="ECO:0000259" key="3">
    <source>
        <dbReference type="PROSITE" id="PS50937"/>
    </source>
</evidence>
<evidence type="ECO:0000313" key="5">
    <source>
        <dbReference type="Proteomes" id="UP000320095"/>
    </source>
</evidence>
<dbReference type="AlphaFoldDB" id="A0A502DUE4"/>
<accession>A0A502DUE4</accession>
<dbReference type="InterPro" id="IPR047057">
    <property type="entry name" value="MerR_fam"/>
</dbReference>
<dbReference type="InterPro" id="IPR000551">
    <property type="entry name" value="MerR-type_HTH_dom"/>
</dbReference>
<dbReference type="PANTHER" id="PTHR30204:SF58">
    <property type="entry name" value="HTH-TYPE TRANSCRIPTIONAL REGULATOR YFMP"/>
    <property type="match status" value="1"/>
</dbReference>
<keyword evidence="1" id="KW-0238">DNA-binding</keyword>
<proteinExistence type="predicted"/>
<dbReference type="PRINTS" id="PR00040">
    <property type="entry name" value="HTHMERR"/>
</dbReference>
<dbReference type="Gene3D" id="1.10.1660.10">
    <property type="match status" value="1"/>
</dbReference>
<evidence type="ECO:0000256" key="2">
    <source>
        <dbReference type="SAM" id="MobiDB-lite"/>
    </source>
</evidence>
<comment type="caution">
    <text evidence="4">The sequence shown here is derived from an EMBL/GenBank/DDBJ whole genome shotgun (WGS) entry which is preliminary data.</text>
</comment>
<gene>
    <name evidence="4" type="ORF">EAH80_27355</name>
</gene>
<keyword evidence="5" id="KW-1185">Reference proteome</keyword>
<dbReference type="PANTHER" id="PTHR30204">
    <property type="entry name" value="REDOX-CYCLING DRUG-SENSING TRANSCRIPTIONAL ACTIVATOR SOXR"/>
    <property type="match status" value="1"/>
</dbReference>
<feature type="region of interest" description="Disordered" evidence="2">
    <location>
        <begin position="1"/>
        <end position="21"/>
    </location>
</feature>
<dbReference type="SUPFAM" id="SSF46955">
    <property type="entry name" value="Putative DNA-binding domain"/>
    <property type="match status" value="1"/>
</dbReference>
<name>A0A502DUE4_9MYCO</name>
<dbReference type="GO" id="GO:0003700">
    <property type="term" value="F:DNA-binding transcription factor activity"/>
    <property type="evidence" value="ECO:0007669"/>
    <property type="project" value="InterPro"/>
</dbReference>
<dbReference type="EMBL" id="RCZG01000018">
    <property type="protein sequence ID" value="TPG28270.1"/>
    <property type="molecule type" value="Genomic_DNA"/>
</dbReference>
<dbReference type="OrthoDB" id="5345718at2"/>
<dbReference type="RefSeq" id="WP_140698506.1">
    <property type="nucleotide sequence ID" value="NZ_RCZG01000018.1"/>
</dbReference>
<reference evidence="4 5" key="1">
    <citation type="journal article" date="2019" name="Environ. Microbiol.">
        <title>Species interactions and distinct microbial communities in high Arctic permafrost affected cryosols are associated with the CH4 and CO2 gas fluxes.</title>
        <authorList>
            <person name="Altshuler I."/>
            <person name="Hamel J."/>
            <person name="Turney S."/>
            <person name="Magnuson E."/>
            <person name="Levesque R."/>
            <person name="Greer C."/>
            <person name="Whyte L.G."/>
        </authorList>
    </citation>
    <scope>NUCLEOTIDE SEQUENCE [LARGE SCALE GENOMIC DNA]</scope>
    <source>
        <strain evidence="4 5">S5.20</strain>
    </source>
</reference>
<sequence>MGALHRKVTSTRNEAELIEESPRSERGVYGISVASELSGIGQQTLRLYEQRGLLTPSRTQGGTRRYSEADLLRLRQITALIGAGVNLAGVARILVLESQNTELQADNARLQGDSNSEMADSSPD</sequence>
<evidence type="ECO:0000313" key="4">
    <source>
        <dbReference type="EMBL" id="TPG28270.1"/>
    </source>
</evidence>
<dbReference type="Pfam" id="PF13411">
    <property type="entry name" value="MerR_1"/>
    <property type="match status" value="1"/>
</dbReference>